<organism evidence="1 2">
    <name type="scientific">Phyllostomus discolor</name>
    <name type="common">pale spear-nosed bat</name>
    <dbReference type="NCBI Taxonomy" id="89673"/>
    <lineage>
        <taxon>Eukaryota</taxon>
        <taxon>Metazoa</taxon>
        <taxon>Chordata</taxon>
        <taxon>Craniata</taxon>
        <taxon>Vertebrata</taxon>
        <taxon>Euteleostomi</taxon>
        <taxon>Mammalia</taxon>
        <taxon>Eutheria</taxon>
        <taxon>Laurasiatheria</taxon>
        <taxon>Chiroptera</taxon>
        <taxon>Yangochiroptera</taxon>
        <taxon>Phyllostomidae</taxon>
        <taxon>Phyllostominae</taxon>
        <taxon>Phyllostomus</taxon>
    </lineage>
</organism>
<accession>A0A833YBR6</accession>
<reference evidence="1 2" key="1">
    <citation type="journal article" date="2020" name="Nature">
        <title>Six reference-quality genomes reveal evolution of bat adaptations.</title>
        <authorList>
            <person name="Jebb D."/>
            <person name="Huang Z."/>
            <person name="Pippel M."/>
            <person name="Hughes G.M."/>
            <person name="Lavrichenko K."/>
            <person name="Devanna P."/>
            <person name="Winkler S."/>
            <person name="Jermiin L.S."/>
            <person name="Skirmuntt E.C."/>
            <person name="Katzourakis A."/>
            <person name="Burkitt-Gray L."/>
            <person name="Ray D.A."/>
            <person name="Sullivan K.A.M."/>
            <person name="Roscito J.G."/>
            <person name="Kirilenko B.M."/>
            <person name="Davalos L.M."/>
            <person name="Corthals A.P."/>
            <person name="Power M.L."/>
            <person name="Jones G."/>
            <person name="Ransome R.D."/>
            <person name="Dechmann D.K.N."/>
            <person name="Locatelli A.G."/>
            <person name="Puechmaille S.J."/>
            <person name="Fedrigo O."/>
            <person name="Jarvis E.D."/>
            <person name="Hiller M."/>
            <person name="Vernes S.C."/>
            <person name="Myers E.W."/>
            <person name="Teeling E.C."/>
        </authorList>
    </citation>
    <scope>NUCLEOTIDE SEQUENCE [LARGE SCALE GENOMIC DNA]</scope>
    <source>
        <strain evidence="1">Bat1K_MPI-CBG_1</strain>
    </source>
</reference>
<name>A0A833YBR6_9CHIR</name>
<dbReference type="Proteomes" id="UP000664940">
    <property type="component" value="Unassembled WGS sequence"/>
</dbReference>
<gene>
    <name evidence="1" type="ORF">HJG60_009362</name>
</gene>
<proteinExistence type="predicted"/>
<evidence type="ECO:0000313" key="2">
    <source>
        <dbReference type="Proteomes" id="UP000664940"/>
    </source>
</evidence>
<protein>
    <submittedName>
        <fullName evidence="1">Uncharacterized protein</fullName>
    </submittedName>
</protein>
<dbReference type="EMBL" id="JABVXQ010000015">
    <property type="protein sequence ID" value="KAF6074952.1"/>
    <property type="molecule type" value="Genomic_DNA"/>
</dbReference>
<sequence length="134" mass="14897">MTHAYLLLRAIRVASDGDAFVHQTGSRAVTCTGVSLGHAPIGVHGSVTARQVGPAVWLSWLEHPQCTKRSQVRFPLEGCTGGNQSMFLFRQVQGEMLDFIDVLHYHAFLSRKPEFPVTVHQIVNHYSDEVISKN</sequence>
<comment type="caution">
    <text evidence="1">The sequence shown here is derived from an EMBL/GenBank/DDBJ whole genome shotgun (WGS) entry which is preliminary data.</text>
</comment>
<dbReference type="AlphaFoldDB" id="A0A833YBR6"/>
<evidence type="ECO:0000313" key="1">
    <source>
        <dbReference type="EMBL" id="KAF6074952.1"/>
    </source>
</evidence>